<evidence type="ECO:0000313" key="2">
    <source>
        <dbReference type="Proteomes" id="UP001151760"/>
    </source>
</evidence>
<protein>
    <submittedName>
        <fullName evidence="1">Zinc finger MYM-type protein 1-like protein</fullName>
    </submittedName>
</protein>
<sequence>MSLILRYVNVSSTCVTIEESFLGFLNVDETTGKRLFDVTLDELKSLDLDIDDVRGQGYDNGSNMKGKHQGVQKGRDFFGIIQCIYTIFANSSKRWKILKDNVKGLTLKSLSITRWESRVESVKAIRFQISDIREALLQVAETNNDSLIQSQAKSLATNELGDFEFLVAIETGLSKAINDAKEIAVEMDIDPAIGSLITRFEQYKEYENIFGFLFSCDKLKSYDDKSLKLSCTQLEAALKNGERSDIDANELFMELRLLDNFLPSENMGPVDVLTFLKQRDCFPNALIAYRLLLTIPVTVASAKRSEEYERELFEIGKVGVVLVGGGEGEDDIDNLKRSERFRSEDVIEMKKNDVYERMAGPKENRVRVAEKEKAGKFCGSPDGGPMRINFDEVTSVHDDDKRKFVESKEEVKFTHHAHLELVMHDFGKFITHVLTSRTEYDVINIYLNDDEVLRLSHHPPVGVTCLKGGGVSSNVCLSDALTFLVQSLVFKDDAFASKYSKVYVAVASVIRRMAEGRRGCIRVGVLSFCGGESCVGAVVVLVLAVVFGHASQKCCSLTVALG</sequence>
<proteinExistence type="predicted"/>
<name>A0ABQ5ABN7_9ASTR</name>
<accession>A0ABQ5ABN7</accession>
<evidence type="ECO:0000313" key="1">
    <source>
        <dbReference type="EMBL" id="GJT00060.1"/>
    </source>
</evidence>
<organism evidence="1 2">
    <name type="scientific">Tanacetum coccineum</name>
    <dbReference type="NCBI Taxonomy" id="301880"/>
    <lineage>
        <taxon>Eukaryota</taxon>
        <taxon>Viridiplantae</taxon>
        <taxon>Streptophyta</taxon>
        <taxon>Embryophyta</taxon>
        <taxon>Tracheophyta</taxon>
        <taxon>Spermatophyta</taxon>
        <taxon>Magnoliopsida</taxon>
        <taxon>eudicotyledons</taxon>
        <taxon>Gunneridae</taxon>
        <taxon>Pentapetalae</taxon>
        <taxon>asterids</taxon>
        <taxon>campanulids</taxon>
        <taxon>Asterales</taxon>
        <taxon>Asteraceae</taxon>
        <taxon>Asteroideae</taxon>
        <taxon>Anthemideae</taxon>
        <taxon>Anthemidinae</taxon>
        <taxon>Tanacetum</taxon>
    </lineage>
</organism>
<comment type="caution">
    <text evidence="1">The sequence shown here is derived from an EMBL/GenBank/DDBJ whole genome shotgun (WGS) entry which is preliminary data.</text>
</comment>
<reference evidence="1" key="1">
    <citation type="journal article" date="2022" name="Int. J. Mol. Sci.">
        <title>Draft Genome of Tanacetum Coccineum: Genomic Comparison of Closely Related Tanacetum-Family Plants.</title>
        <authorList>
            <person name="Yamashiro T."/>
            <person name="Shiraishi A."/>
            <person name="Nakayama K."/>
            <person name="Satake H."/>
        </authorList>
    </citation>
    <scope>NUCLEOTIDE SEQUENCE</scope>
</reference>
<dbReference type="EMBL" id="BQNB010012165">
    <property type="protein sequence ID" value="GJT00060.1"/>
    <property type="molecule type" value="Genomic_DNA"/>
</dbReference>
<dbReference type="Proteomes" id="UP001151760">
    <property type="component" value="Unassembled WGS sequence"/>
</dbReference>
<gene>
    <name evidence="1" type="ORF">Tco_0821229</name>
</gene>
<keyword evidence="2" id="KW-1185">Reference proteome</keyword>
<dbReference type="PANTHER" id="PTHR45749">
    <property type="match status" value="1"/>
</dbReference>
<dbReference type="PANTHER" id="PTHR45749:SF35">
    <property type="entry name" value="AC-LIKE TRANSPOSASE-RELATED"/>
    <property type="match status" value="1"/>
</dbReference>
<reference evidence="1" key="2">
    <citation type="submission" date="2022-01" db="EMBL/GenBank/DDBJ databases">
        <authorList>
            <person name="Yamashiro T."/>
            <person name="Shiraishi A."/>
            <person name="Satake H."/>
            <person name="Nakayama K."/>
        </authorList>
    </citation>
    <scope>NUCLEOTIDE SEQUENCE</scope>
</reference>